<evidence type="ECO:0000256" key="1">
    <source>
        <dbReference type="ARBA" id="ARBA00010884"/>
    </source>
</evidence>
<dbReference type="PANTHER" id="PTHR10794">
    <property type="entry name" value="ABHYDROLASE DOMAIN-CONTAINING PROTEIN"/>
    <property type="match status" value="1"/>
</dbReference>
<dbReference type="SUPFAM" id="SSF53474">
    <property type="entry name" value="alpha/beta-Hydrolases"/>
    <property type="match status" value="1"/>
</dbReference>
<evidence type="ECO:0000256" key="2">
    <source>
        <dbReference type="PIRSR" id="PIRSR005211-1"/>
    </source>
</evidence>
<dbReference type="PANTHER" id="PTHR10794:SF94">
    <property type="entry name" value="ESTERASE YHET-RELATED"/>
    <property type="match status" value="1"/>
</dbReference>
<feature type="active site" description="Charge relay system" evidence="2">
    <location>
        <position position="293"/>
    </location>
</feature>
<keyword evidence="4" id="KW-0378">Hydrolase</keyword>
<dbReference type="EMBL" id="CP024847">
    <property type="protein sequence ID" value="AUR52444.1"/>
    <property type="molecule type" value="Genomic_DNA"/>
</dbReference>
<dbReference type="RefSeq" id="WP_102951737.1">
    <property type="nucleotide sequence ID" value="NZ_CP024847.1"/>
</dbReference>
<proteinExistence type="inferred from homology"/>
<dbReference type="PIRSF" id="PIRSF005211">
    <property type="entry name" value="Ab_hydro_YheT"/>
    <property type="match status" value="1"/>
</dbReference>
<dbReference type="InterPro" id="IPR050960">
    <property type="entry name" value="AB_hydrolase_4_sf"/>
</dbReference>
<organism evidence="4 5">
    <name type="scientific">Aquella oligotrophica</name>
    <dbReference type="NCBI Taxonomy" id="2067065"/>
    <lineage>
        <taxon>Bacteria</taxon>
        <taxon>Pseudomonadati</taxon>
        <taxon>Pseudomonadota</taxon>
        <taxon>Betaproteobacteria</taxon>
        <taxon>Neisseriales</taxon>
        <taxon>Neisseriaceae</taxon>
        <taxon>Aquella</taxon>
    </lineage>
</organism>
<keyword evidence="5" id="KW-1185">Reference proteome</keyword>
<gene>
    <name evidence="4" type="ORF">CUN60_09085</name>
</gene>
<dbReference type="InterPro" id="IPR012020">
    <property type="entry name" value="ABHD4"/>
</dbReference>
<accession>A0A2I7N7L4</accession>
<feature type="active site" description="Charge relay system" evidence="2">
    <location>
        <position position="265"/>
    </location>
</feature>
<dbReference type="InterPro" id="IPR000073">
    <property type="entry name" value="AB_hydrolase_1"/>
</dbReference>
<evidence type="ECO:0000259" key="3">
    <source>
        <dbReference type="Pfam" id="PF00561"/>
    </source>
</evidence>
<name>A0A2I7N7L4_9NEIS</name>
<dbReference type="AlphaFoldDB" id="A0A2I7N7L4"/>
<reference evidence="5" key="1">
    <citation type="submission" date="2017-11" db="EMBL/GenBank/DDBJ databases">
        <authorList>
            <person name="Chan K.G."/>
            <person name="Lee L.S."/>
        </authorList>
    </citation>
    <scope>NUCLEOTIDE SEQUENCE [LARGE SCALE GENOMIC DNA]</scope>
    <source>
        <strain evidence="5">DSM 100970</strain>
    </source>
</reference>
<evidence type="ECO:0000313" key="5">
    <source>
        <dbReference type="Proteomes" id="UP000236655"/>
    </source>
</evidence>
<feature type="active site" description="Charge relay system" evidence="2">
    <location>
        <position position="142"/>
    </location>
</feature>
<dbReference type="Gene3D" id="3.40.50.1820">
    <property type="entry name" value="alpha/beta hydrolase"/>
    <property type="match status" value="1"/>
</dbReference>
<sequence>MLKKILDSTRIKRILDNGHWQTIIPLILTNQLIKVEYLRQRIYTPDNDFIDLDWVNPDVVDKPTVILFPGMEGSSDSHYAKRVMYYLKQIGWRGVVAHARGCSGELNLTFNFYHGGFTTDLAFVIETVKKVTPAQLFVTGVSLSGNMLLKLLGENNPAANLLNAAIAISVPFDLMAASLQIDSGLNRRLYVPYFLKTLMPKMKQYAERYPDLKWQKVDSLDEFNDKYITQMYRFKSAIEYYQKSSSKFFIDKIQQPTMIIQSANDPMIPFDSWPDREKLPNVVRFFGLNYGGHAGFVGNEEDLLVALLKLPRIMVQYYSKHLD</sequence>
<dbReference type="GO" id="GO:0034338">
    <property type="term" value="F:short-chain carboxylesterase activity"/>
    <property type="evidence" value="ECO:0007669"/>
    <property type="project" value="TreeGrafter"/>
</dbReference>
<feature type="domain" description="AB hydrolase-1" evidence="3">
    <location>
        <begin position="63"/>
        <end position="297"/>
    </location>
</feature>
<dbReference type="KEGG" id="nba:CUN60_09085"/>
<evidence type="ECO:0000313" key="4">
    <source>
        <dbReference type="EMBL" id="AUR52444.1"/>
    </source>
</evidence>
<comment type="similarity">
    <text evidence="1">Belongs to the AB hydrolase superfamily. AB hydrolase 4 family.</text>
</comment>
<dbReference type="Proteomes" id="UP000236655">
    <property type="component" value="Chromosome"/>
</dbReference>
<dbReference type="InterPro" id="IPR029058">
    <property type="entry name" value="AB_hydrolase_fold"/>
</dbReference>
<dbReference type="GO" id="GO:0047372">
    <property type="term" value="F:monoacylglycerol lipase activity"/>
    <property type="evidence" value="ECO:0007669"/>
    <property type="project" value="TreeGrafter"/>
</dbReference>
<protein>
    <submittedName>
        <fullName evidence="4">Alpha/beta hydrolase</fullName>
    </submittedName>
</protein>
<dbReference type="OrthoDB" id="332676at2"/>
<dbReference type="Pfam" id="PF00561">
    <property type="entry name" value="Abhydrolase_1"/>
    <property type="match status" value="1"/>
</dbReference>